<comment type="caution">
    <text evidence="5">The sequence shown here is derived from an EMBL/GenBank/DDBJ whole genome shotgun (WGS) entry which is preliminary data.</text>
</comment>
<dbReference type="Pfam" id="PF13649">
    <property type="entry name" value="Methyltransf_25"/>
    <property type="match status" value="1"/>
</dbReference>
<dbReference type="PANTHER" id="PTHR43464">
    <property type="entry name" value="METHYLTRANSFERASE"/>
    <property type="match status" value="1"/>
</dbReference>
<evidence type="ECO:0000313" key="5">
    <source>
        <dbReference type="EMBL" id="PIW18045.1"/>
    </source>
</evidence>
<dbReference type="GO" id="GO:0008168">
    <property type="term" value="F:methyltransferase activity"/>
    <property type="evidence" value="ECO:0007669"/>
    <property type="project" value="UniProtKB-KW"/>
</dbReference>
<protein>
    <submittedName>
        <fullName evidence="5">Class I SAM-dependent methyltransferase</fullName>
    </submittedName>
</protein>
<evidence type="ECO:0000313" key="6">
    <source>
        <dbReference type="Proteomes" id="UP000231019"/>
    </source>
</evidence>
<evidence type="ECO:0000256" key="2">
    <source>
        <dbReference type="ARBA" id="ARBA00022679"/>
    </source>
</evidence>
<evidence type="ECO:0000259" key="4">
    <source>
        <dbReference type="Pfam" id="PF13649"/>
    </source>
</evidence>
<keyword evidence="2 5" id="KW-0808">Transferase</keyword>
<keyword evidence="3" id="KW-0949">S-adenosyl-L-methionine</keyword>
<dbReference type="PANTHER" id="PTHR43464:SF19">
    <property type="entry name" value="UBIQUINONE BIOSYNTHESIS O-METHYLTRANSFERASE, MITOCHONDRIAL"/>
    <property type="match status" value="1"/>
</dbReference>
<evidence type="ECO:0000256" key="3">
    <source>
        <dbReference type="ARBA" id="ARBA00022691"/>
    </source>
</evidence>
<dbReference type="GO" id="GO:0032259">
    <property type="term" value="P:methylation"/>
    <property type="evidence" value="ECO:0007669"/>
    <property type="project" value="UniProtKB-KW"/>
</dbReference>
<evidence type="ECO:0000256" key="1">
    <source>
        <dbReference type="ARBA" id="ARBA00022603"/>
    </source>
</evidence>
<proteinExistence type="predicted"/>
<dbReference type="InterPro" id="IPR041698">
    <property type="entry name" value="Methyltransf_25"/>
</dbReference>
<accession>A0A2M7G7K6</accession>
<dbReference type="SUPFAM" id="SSF53335">
    <property type="entry name" value="S-adenosyl-L-methionine-dependent methyltransferases"/>
    <property type="match status" value="1"/>
</dbReference>
<sequence>MTSAHPHTSSAQEPKAFWEKRYAESLSRSRGQAGRFLQAWVSGLKPQRVLELGCSTGDDSLWLAEQGWQVSAVDISEHAVQTAQRLAQEAGLAEQIAFLNCDLTQAFPDGQFELVCALYFQSPFDFPRLQILKTAASRIVSGGHLLIVTHASAPPWATHAEPEHVFPKAEEDWQELALPESQWQLLKLSVESRLAKGPQGQEAELEDNLIFARRL</sequence>
<dbReference type="CDD" id="cd02440">
    <property type="entry name" value="AdoMet_MTases"/>
    <property type="match status" value="1"/>
</dbReference>
<dbReference type="Gene3D" id="3.40.50.150">
    <property type="entry name" value="Vaccinia Virus protein VP39"/>
    <property type="match status" value="1"/>
</dbReference>
<dbReference type="InterPro" id="IPR029063">
    <property type="entry name" value="SAM-dependent_MTases_sf"/>
</dbReference>
<gene>
    <name evidence="5" type="ORF">COW36_06480</name>
</gene>
<name>A0A2M7G7K6_9BACT</name>
<keyword evidence="1 5" id="KW-0489">Methyltransferase</keyword>
<organism evidence="5 6">
    <name type="scientific">bacterium (Candidatus Blackallbacteria) CG17_big_fil_post_rev_8_21_14_2_50_48_46</name>
    <dbReference type="NCBI Taxonomy" id="2014261"/>
    <lineage>
        <taxon>Bacteria</taxon>
        <taxon>Candidatus Blackallbacteria</taxon>
    </lineage>
</organism>
<dbReference type="AlphaFoldDB" id="A0A2M7G7K6"/>
<reference evidence="5 6" key="1">
    <citation type="submission" date="2017-09" db="EMBL/GenBank/DDBJ databases">
        <title>Depth-based differentiation of microbial function through sediment-hosted aquifers and enrichment of novel symbionts in the deep terrestrial subsurface.</title>
        <authorList>
            <person name="Probst A.J."/>
            <person name="Ladd B."/>
            <person name="Jarett J.K."/>
            <person name="Geller-Mcgrath D.E."/>
            <person name="Sieber C.M."/>
            <person name="Emerson J.B."/>
            <person name="Anantharaman K."/>
            <person name="Thomas B.C."/>
            <person name="Malmstrom R."/>
            <person name="Stieglmeier M."/>
            <person name="Klingl A."/>
            <person name="Woyke T."/>
            <person name="Ryan C.M."/>
            <person name="Banfield J.F."/>
        </authorList>
    </citation>
    <scope>NUCLEOTIDE SEQUENCE [LARGE SCALE GENOMIC DNA]</scope>
    <source>
        <strain evidence="5">CG17_big_fil_post_rev_8_21_14_2_50_48_46</strain>
    </source>
</reference>
<dbReference type="EMBL" id="PFFQ01000015">
    <property type="protein sequence ID" value="PIW18045.1"/>
    <property type="molecule type" value="Genomic_DNA"/>
</dbReference>
<dbReference type="Proteomes" id="UP000231019">
    <property type="component" value="Unassembled WGS sequence"/>
</dbReference>
<feature type="domain" description="Methyltransferase" evidence="4">
    <location>
        <begin position="49"/>
        <end position="140"/>
    </location>
</feature>